<sequence>MKFDRENLGTALEMLHCMLAEGSIARKDHPKEFLRYDQEAEVREALEFCAEKHGLLVCRYNDALYLSPGVQNRVFGLSNAEIRSSLGRGFNNPGMYTVFFIIHVLITEFYHESAYDAYVEKVAKTNLLAAVEKKIQAMGAIQDLEKTGEEYQFNFKIIHDLWSSLPAVEFKKDDPDEKKQWGVSSKSTLINETIAFLEKNQLAKEHDNAVYLTPRCKAIIREVYSNREVQDAITLFIDGLGHQGGDGDA</sequence>
<proteinExistence type="predicted"/>
<reference evidence="1" key="1">
    <citation type="submission" date="2019-05" db="EMBL/GenBank/DDBJ databases">
        <title>Isolation and characterization of methanogens from the cold seep sediment at Four-Way Closure Ridge.</title>
        <authorList>
            <person name="You Y.-T."/>
            <person name="Chen S.-C."/>
            <person name="Zhang W.-L."/>
            <person name="Lai M.-C."/>
        </authorList>
    </citation>
    <scope>NUCLEOTIDE SEQUENCE</scope>
    <source>
        <strain evidence="1">FWC-SCC3</strain>
    </source>
</reference>
<dbReference type="RefSeq" id="WP_301678539.1">
    <property type="nucleotide sequence ID" value="NZ_VCYI01000025.1"/>
</dbReference>
<keyword evidence="2" id="KW-1185">Reference proteome</keyword>
<dbReference type="InterPro" id="IPR045707">
    <property type="entry name" value="DUF6063"/>
</dbReference>
<organism evidence="1 2">
    <name type="scientific">Methanoculleus methanifontis</name>
    <dbReference type="NCBI Taxonomy" id="2584086"/>
    <lineage>
        <taxon>Archaea</taxon>
        <taxon>Methanobacteriati</taxon>
        <taxon>Methanobacteriota</taxon>
        <taxon>Stenosarchaea group</taxon>
        <taxon>Methanomicrobia</taxon>
        <taxon>Methanomicrobiales</taxon>
        <taxon>Methanomicrobiaceae</taxon>
        <taxon>Methanoculleus</taxon>
    </lineage>
</organism>
<accession>A0ABT8M5Q5</accession>
<comment type="caution">
    <text evidence="1">The sequence shown here is derived from an EMBL/GenBank/DDBJ whole genome shotgun (WGS) entry which is preliminary data.</text>
</comment>
<protein>
    <submittedName>
        <fullName evidence="1">Uncharacterized protein</fullName>
    </submittedName>
</protein>
<gene>
    <name evidence="1" type="ORF">FGW20_13080</name>
</gene>
<dbReference type="Proteomes" id="UP001168423">
    <property type="component" value="Unassembled WGS sequence"/>
</dbReference>
<dbReference type="EMBL" id="VCYI01000025">
    <property type="protein sequence ID" value="MDN7013940.1"/>
    <property type="molecule type" value="Genomic_DNA"/>
</dbReference>
<evidence type="ECO:0000313" key="2">
    <source>
        <dbReference type="Proteomes" id="UP001168423"/>
    </source>
</evidence>
<name>A0ABT8M5Q5_9EURY</name>
<evidence type="ECO:0000313" key="1">
    <source>
        <dbReference type="EMBL" id="MDN7013940.1"/>
    </source>
</evidence>
<dbReference type="Pfam" id="PF19539">
    <property type="entry name" value="DUF6063"/>
    <property type="match status" value="1"/>
</dbReference>